<protein>
    <submittedName>
        <fullName evidence="2">Uncharacterized protein</fullName>
    </submittedName>
</protein>
<feature type="compositionally biased region" description="Basic residues" evidence="1">
    <location>
        <begin position="43"/>
        <end position="55"/>
    </location>
</feature>
<name>A0ABR2THP3_9ROSI</name>
<feature type="region of interest" description="Disordered" evidence="1">
    <location>
        <begin position="39"/>
        <end position="71"/>
    </location>
</feature>
<evidence type="ECO:0000313" key="3">
    <source>
        <dbReference type="Proteomes" id="UP001396334"/>
    </source>
</evidence>
<comment type="caution">
    <text evidence="2">The sequence shown here is derived from an EMBL/GenBank/DDBJ whole genome shotgun (WGS) entry which is preliminary data.</text>
</comment>
<dbReference type="Proteomes" id="UP001396334">
    <property type="component" value="Unassembled WGS sequence"/>
</dbReference>
<dbReference type="EMBL" id="JBBPBN010000005">
    <property type="protein sequence ID" value="KAK9037008.1"/>
    <property type="molecule type" value="Genomic_DNA"/>
</dbReference>
<organism evidence="2 3">
    <name type="scientific">Hibiscus sabdariffa</name>
    <name type="common">roselle</name>
    <dbReference type="NCBI Taxonomy" id="183260"/>
    <lineage>
        <taxon>Eukaryota</taxon>
        <taxon>Viridiplantae</taxon>
        <taxon>Streptophyta</taxon>
        <taxon>Embryophyta</taxon>
        <taxon>Tracheophyta</taxon>
        <taxon>Spermatophyta</taxon>
        <taxon>Magnoliopsida</taxon>
        <taxon>eudicotyledons</taxon>
        <taxon>Gunneridae</taxon>
        <taxon>Pentapetalae</taxon>
        <taxon>rosids</taxon>
        <taxon>malvids</taxon>
        <taxon>Malvales</taxon>
        <taxon>Malvaceae</taxon>
        <taxon>Malvoideae</taxon>
        <taxon>Hibiscus</taxon>
    </lineage>
</organism>
<evidence type="ECO:0000256" key="1">
    <source>
        <dbReference type="SAM" id="MobiDB-lite"/>
    </source>
</evidence>
<sequence>MKILTKKLNKGKNIAEAPAKEIPRAKLYMGAHVERDRAAMLKNKWRSPRGRRREKPKASAQRRPAQAENISGRYFTVGNSCKNASDFPARKQLAVKSASETRLPNPWK</sequence>
<gene>
    <name evidence="2" type="ORF">V6N11_021931</name>
</gene>
<keyword evidence="3" id="KW-1185">Reference proteome</keyword>
<accession>A0ABR2THP3</accession>
<reference evidence="2 3" key="1">
    <citation type="journal article" date="2024" name="G3 (Bethesda)">
        <title>Genome assembly of Hibiscus sabdariffa L. provides insights into metabolisms of medicinal natural products.</title>
        <authorList>
            <person name="Kim T."/>
        </authorList>
    </citation>
    <scope>NUCLEOTIDE SEQUENCE [LARGE SCALE GENOMIC DNA]</scope>
    <source>
        <strain evidence="2">TK-2024</strain>
        <tissue evidence="2">Old leaves</tissue>
    </source>
</reference>
<evidence type="ECO:0000313" key="2">
    <source>
        <dbReference type="EMBL" id="KAK9037008.1"/>
    </source>
</evidence>
<proteinExistence type="predicted"/>